<keyword evidence="10" id="KW-1185">Reference proteome</keyword>
<comment type="catalytic activity">
    <reaction evidence="5 6">
        <text>Exonucleolytic cleavage in either 5'- to 3'- or 3'- to 5'-direction to yield nucleoside 5'-phosphates.</text>
        <dbReference type="EC" id="3.1.11.6"/>
    </reaction>
</comment>
<dbReference type="Pfam" id="PF13742">
    <property type="entry name" value="tRNA_anti_2"/>
    <property type="match status" value="1"/>
</dbReference>
<dbReference type="InterPro" id="IPR003753">
    <property type="entry name" value="Exonuc_VII_L"/>
</dbReference>
<dbReference type="GO" id="GO:0005737">
    <property type="term" value="C:cytoplasm"/>
    <property type="evidence" value="ECO:0007669"/>
    <property type="project" value="UniProtKB-SubCell"/>
</dbReference>
<dbReference type="Proteomes" id="UP001321861">
    <property type="component" value="Chromosome"/>
</dbReference>
<dbReference type="HAMAP" id="MF_00378">
    <property type="entry name" value="Exonuc_7_L"/>
    <property type="match status" value="1"/>
</dbReference>
<dbReference type="NCBIfam" id="TIGR00237">
    <property type="entry name" value="xseA"/>
    <property type="match status" value="1"/>
</dbReference>
<feature type="domain" description="Exonuclease VII large subunit C-terminal" evidence="7">
    <location>
        <begin position="130"/>
        <end position="443"/>
    </location>
</feature>
<evidence type="ECO:0000256" key="4">
    <source>
        <dbReference type="ARBA" id="ARBA00022839"/>
    </source>
</evidence>
<keyword evidence="3 5" id="KW-0378">Hydrolase</keyword>
<evidence type="ECO:0000256" key="5">
    <source>
        <dbReference type="HAMAP-Rule" id="MF_00378"/>
    </source>
</evidence>
<dbReference type="AlphaFoldDB" id="A0AAU9D0C7"/>
<reference evidence="9 10" key="1">
    <citation type="journal article" date="2023" name="Microbiol. Spectr.">
        <title>Symbiosis of Carpenter Bees with Uncharacterized Lactic Acid Bacteria Showing NAD Auxotrophy.</title>
        <authorList>
            <person name="Kawasaki S."/>
            <person name="Ozawa K."/>
            <person name="Mori T."/>
            <person name="Yamamoto A."/>
            <person name="Ito M."/>
            <person name="Ohkuma M."/>
            <person name="Sakamoto M."/>
            <person name="Matsutani M."/>
        </authorList>
    </citation>
    <scope>NUCLEOTIDE SEQUENCE [LARGE SCALE GENOMIC DNA]</scope>
    <source>
        <strain evidence="9 10">XA3</strain>
    </source>
</reference>
<feature type="domain" description="OB-fold nucleic acid binding" evidence="8">
    <location>
        <begin position="12"/>
        <end position="106"/>
    </location>
</feature>
<evidence type="ECO:0000256" key="1">
    <source>
        <dbReference type="ARBA" id="ARBA00022490"/>
    </source>
</evidence>
<dbReference type="GO" id="GO:0008855">
    <property type="term" value="F:exodeoxyribonuclease VII activity"/>
    <property type="evidence" value="ECO:0007669"/>
    <property type="project" value="UniProtKB-UniRule"/>
</dbReference>
<dbReference type="EC" id="3.1.11.6" evidence="5"/>
<dbReference type="GO" id="GO:0003676">
    <property type="term" value="F:nucleic acid binding"/>
    <property type="evidence" value="ECO:0007669"/>
    <property type="project" value="InterPro"/>
</dbReference>
<dbReference type="PANTHER" id="PTHR30008">
    <property type="entry name" value="EXODEOXYRIBONUCLEASE 7 LARGE SUBUNIT"/>
    <property type="match status" value="1"/>
</dbReference>
<gene>
    <name evidence="5 9" type="primary">xseA</name>
    <name evidence="9" type="ORF">XA3_05870</name>
</gene>
<comment type="function">
    <text evidence="5">Bidirectionally degrades single-stranded DNA into large acid-insoluble oligonucleotides, which are then degraded further into small acid-soluble oligonucleotides.</text>
</comment>
<dbReference type="PANTHER" id="PTHR30008:SF0">
    <property type="entry name" value="EXODEOXYRIBONUCLEASE 7 LARGE SUBUNIT"/>
    <property type="match status" value="1"/>
</dbReference>
<evidence type="ECO:0000256" key="2">
    <source>
        <dbReference type="ARBA" id="ARBA00022722"/>
    </source>
</evidence>
<keyword evidence="4 5" id="KW-0269">Exonuclease</keyword>
<dbReference type="InterPro" id="IPR020579">
    <property type="entry name" value="Exonuc_VII_lsu_C"/>
</dbReference>
<comment type="subunit">
    <text evidence="5">Heterooligomer composed of large and small subunits.</text>
</comment>
<dbReference type="Pfam" id="PF02601">
    <property type="entry name" value="Exonuc_VII_L"/>
    <property type="match status" value="1"/>
</dbReference>
<evidence type="ECO:0000259" key="8">
    <source>
        <dbReference type="Pfam" id="PF13742"/>
    </source>
</evidence>
<keyword evidence="1 5" id="KW-0963">Cytoplasm</keyword>
<dbReference type="InterPro" id="IPR025824">
    <property type="entry name" value="OB-fold_nuc-bd_dom"/>
</dbReference>
<accession>A0AAU9D0C7</accession>
<dbReference type="GO" id="GO:0006308">
    <property type="term" value="P:DNA catabolic process"/>
    <property type="evidence" value="ECO:0007669"/>
    <property type="project" value="UniProtKB-UniRule"/>
</dbReference>
<evidence type="ECO:0000256" key="6">
    <source>
        <dbReference type="RuleBase" id="RU004355"/>
    </source>
</evidence>
<comment type="similarity">
    <text evidence="5 6">Belongs to the XseA family.</text>
</comment>
<dbReference type="EMBL" id="AP026802">
    <property type="protein sequence ID" value="BDR58146.1"/>
    <property type="molecule type" value="Genomic_DNA"/>
</dbReference>
<evidence type="ECO:0000256" key="3">
    <source>
        <dbReference type="ARBA" id="ARBA00022801"/>
    </source>
</evidence>
<keyword evidence="2 5" id="KW-0540">Nuclease</keyword>
<comment type="subcellular location">
    <subcellularLocation>
        <location evidence="5 6">Cytoplasm</location>
    </subcellularLocation>
</comment>
<dbReference type="KEGG" id="xap:XA3_05870"/>
<evidence type="ECO:0000259" key="7">
    <source>
        <dbReference type="Pfam" id="PF02601"/>
    </source>
</evidence>
<proteinExistence type="inferred from homology"/>
<name>A0AAU9D0C7_9LACO</name>
<protein>
    <recommendedName>
        <fullName evidence="5">Exodeoxyribonuclease 7 large subunit</fullName>
        <ecNumber evidence="5">3.1.11.6</ecNumber>
    </recommendedName>
    <alternativeName>
        <fullName evidence="5">Exodeoxyribonuclease VII large subunit</fullName>
        <shortName evidence="5">Exonuclease VII large subunit</shortName>
    </alternativeName>
</protein>
<evidence type="ECO:0000313" key="10">
    <source>
        <dbReference type="Proteomes" id="UP001321861"/>
    </source>
</evidence>
<sequence length="460" mass="51900">MEQNQTNYDQFLSVSQITAYIGKKFSQDPYLDQVNIKGEITNFRERPNGHQYFSLKDDGAKIGVTLFRNIYQKINFKLKDGDMIACTGRINVYAPGGSYSLIVESLEPYGLGTLLVQLQERKEKLAKMGVFAPERKRPICRFPKRIAVITSPSGAVIRDIITTTKRRFPLVKLVLFPAVVQGDQAANSVLHQLKQANELGDFDTIIIARGGGSFEDLWPFNDEALTVAVAKSQIPVITSVGHETDTTLVDYAADLRAPTPTAAAELATPRRDELQQMLIQLRSALKQAELGYLANLTAKVRPLTQSYLFRRPEAFYQNQLISLDHLTELLRRSESQTINKNLNLLQSLTQRLKSFAPERLVRQLTLEREQQNNSMQRAMRTYLQNKKGEFANLSQNLVMLDPHQVLKRGYAIAENEEHKVIDSIKKTAVKQKVRLILSDGAIISTVNEIEGEENGHEKNS</sequence>
<dbReference type="CDD" id="cd04489">
    <property type="entry name" value="ExoVII_LU_OBF"/>
    <property type="match status" value="1"/>
</dbReference>
<dbReference type="RefSeq" id="WP_317636064.1">
    <property type="nucleotide sequence ID" value="NZ_AP026802.1"/>
</dbReference>
<organism evidence="9 10">
    <name type="scientific">Xylocopilactobacillus apicola</name>
    <dbReference type="NCBI Taxonomy" id="2932184"/>
    <lineage>
        <taxon>Bacteria</taxon>
        <taxon>Bacillati</taxon>
        <taxon>Bacillota</taxon>
        <taxon>Bacilli</taxon>
        <taxon>Lactobacillales</taxon>
        <taxon>Lactobacillaceae</taxon>
        <taxon>Xylocopilactobacillus</taxon>
    </lineage>
</organism>
<evidence type="ECO:0000313" key="9">
    <source>
        <dbReference type="EMBL" id="BDR58146.1"/>
    </source>
</evidence>
<dbReference type="GO" id="GO:0009318">
    <property type="term" value="C:exodeoxyribonuclease VII complex"/>
    <property type="evidence" value="ECO:0007669"/>
    <property type="project" value="UniProtKB-UniRule"/>
</dbReference>